<sequence>MQLAAAADILSAPHLEAAAQALERYEDLKHSPPAHGEPFTRTFIRQQDRSDSSLATAITLTRDRDTMKVADRLSYRMYSLVPRKPRRLGAPVAWPAAESSLRNLEPKHLPQSLWPSITVTLPRLTQRDTGAQAVSSSLILARMGTHTRWFELAAQFQLSSSSARTVSAHLQRLAEDDLLDHTLTLLDQYWDVLACSPPPIDYDQRRWVFRRPPALDADLDRELTQLGVATTETTRQFVSVRLWETLTGSDARFTALGPRLAPGRKRTEYRAFHNRFGAPLRHAIESAATRALDTAEIDEPAQWEPSIDGRPSRHRAVPHEPSDERVDPHHRDLHQAPDSNSLVTWYLEKGRIEEPLAFGRFVNFVQRWHRSFIDPATGVVPPGASKPSSYDRDDGHLLIQSITPYRPLEQMWMQDPAEDFPADAIADAAAVFDEALHADFMLFVLGTPFGKQGSDDRVARV</sequence>
<protein>
    <recommendedName>
        <fullName evidence="2">L27 domain-containing protein</fullName>
    </recommendedName>
</protein>
<feature type="domain" description="L27" evidence="2">
    <location>
        <begin position="1"/>
        <end position="33"/>
    </location>
</feature>
<dbReference type="AlphaFoldDB" id="A0A365P449"/>
<evidence type="ECO:0000313" key="4">
    <source>
        <dbReference type="Proteomes" id="UP000252187"/>
    </source>
</evidence>
<gene>
    <name evidence="3" type="ORF">DQ226_18535</name>
</gene>
<proteinExistence type="predicted"/>
<name>A0A365P449_9ACTN</name>
<organism evidence="3 4">
    <name type="scientific">Dietzia maris</name>
    <dbReference type="NCBI Taxonomy" id="37915"/>
    <lineage>
        <taxon>Bacteria</taxon>
        <taxon>Bacillati</taxon>
        <taxon>Actinomycetota</taxon>
        <taxon>Actinomycetes</taxon>
        <taxon>Mycobacteriales</taxon>
        <taxon>Dietziaceae</taxon>
        <taxon>Dietzia</taxon>
    </lineage>
</organism>
<comment type="caution">
    <text evidence="3">The sequence shown here is derived from an EMBL/GenBank/DDBJ whole genome shotgun (WGS) entry which is preliminary data.</text>
</comment>
<dbReference type="EMBL" id="QNTT01000126">
    <property type="protein sequence ID" value="RBA29342.1"/>
    <property type="molecule type" value="Genomic_DNA"/>
</dbReference>
<evidence type="ECO:0000256" key="1">
    <source>
        <dbReference type="SAM" id="MobiDB-lite"/>
    </source>
</evidence>
<dbReference type="PROSITE" id="PS51022">
    <property type="entry name" value="L27"/>
    <property type="match status" value="1"/>
</dbReference>
<dbReference type="InterPro" id="IPR004172">
    <property type="entry name" value="L27_dom"/>
</dbReference>
<reference evidence="3 4" key="1">
    <citation type="submission" date="2018-06" db="EMBL/GenBank/DDBJ databases">
        <title>Whole genome sequencing of four bacterial strains from South Shetland trench revealing bio-synthetic gene clusters.</title>
        <authorList>
            <person name="Abdel-Mageed W.M."/>
            <person name="Lehri B."/>
            <person name="Jarmusch S.A."/>
            <person name="Miranda K."/>
            <person name="Goodfellow M."/>
            <person name="Jaspars M."/>
            <person name="Karlyshev A.V."/>
        </authorList>
    </citation>
    <scope>NUCLEOTIDE SEQUENCE [LARGE SCALE GENOMIC DNA]</scope>
    <source>
        <strain evidence="3 4">SST1</strain>
    </source>
</reference>
<accession>A0A365P449</accession>
<evidence type="ECO:0000313" key="3">
    <source>
        <dbReference type="EMBL" id="RBA29342.1"/>
    </source>
</evidence>
<dbReference type="Proteomes" id="UP000252187">
    <property type="component" value="Unassembled WGS sequence"/>
</dbReference>
<feature type="region of interest" description="Disordered" evidence="1">
    <location>
        <begin position="299"/>
        <end position="334"/>
    </location>
</feature>
<evidence type="ECO:0000259" key="2">
    <source>
        <dbReference type="PROSITE" id="PS51022"/>
    </source>
</evidence>
<feature type="compositionally biased region" description="Basic and acidic residues" evidence="1">
    <location>
        <begin position="317"/>
        <end position="334"/>
    </location>
</feature>